<dbReference type="Pfam" id="PF07715">
    <property type="entry name" value="Plug"/>
    <property type="match status" value="1"/>
</dbReference>
<evidence type="ECO:0000313" key="21">
    <source>
        <dbReference type="Proteomes" id="UP001595722"/>
    </source>
</evidence>
<evidence type="ECO:0000256" key="11">
    <source>
        <dbReference type="ARBA" id="ARBA00023136"/>
    </source>
</evidence>
<dbReference type="PANTHER" id="PTHR32552">
    <property type="entry name" value="FERRICHROME IRON RECEPTOR-RELATED"/>
    <property type="match status" value="1"/>
</dbReference>
<comment type="caution">
    <text evidence="20">The sequence shown here is derived from an EMBL/GenBank/DDBJ whole genome shotgun (WGS) entry which is preliminary data.</text>
</comment>
<evidence type="ECO:0000256" key="17">
    <source>
        <dbReference type="SAM" id="SignalP"/>
    </source>
</evidence>
<dbReference type="Pfam" id="PF00593">
    <property type="entry name" value="TonB_dep_Rec_b-barrel"/>
    <property type="match status" value="1"/>
</dbReference>
<dbReference type="Gene3D" id="2.170.130.10">
    <property type="entry name" value="TonB-dependent receptor, plug domain"/>
    <property type="match status" value="1"/>
</dbReference>
<dbReference type="PANTHER" id="PTHR32552:SF74">
    <property type="entry name" value="HYDROXAMATE SIDEROPHORE RECEPTOR FHUE"/>
    <property type="match status" value="1"/>
</dbReference>
<sequence>MNKHALTCRSSLAAMMLIAVPAIAEEPVEDLDTITVTAGQDSGYRVTASSTATGLDQDIRHTPQSVSVVSRAQLDDFALLNVNDVLNSAAGVTVEKPETDRVYYTSRGFKVTNFQNDGVGMPLTHDNVYGDIDTAIYERVEILRGANALRAGLGDPSATVNLIRKRPTADEGGEVVLSGGSWGTYRLQADASVRGNQDTTAARAVVAEQDGDSYLDRYGVKKRIAYGVLEQQLAPSTLLTVGLNQQWTWADGPLWGALPMYDSNGKQLEYDVSTSSAADWTFFNTRSRQAFAELNHGFRNGWSLKATYSYLYSSTDSNLFYVAGIPDADTGVGVKGAYASEYNFQESHRVGDLLLSGPFRLAGRSHEFMAGLNIAKVRVADESIYDQATVTGAGPDIDVPTFDGDYAKPVFNVPGGGGFWNDKQRAFYSAARFSLTDSVTLISGGRLSNWKSQGASYGKARNTAHNNVFTPYVGLTWDMLENLTLYSSWTETFAPQKEQDQQGERLDPKQSVNYELGLKAENSDQTLRGSVAVFRSLQDNVAVATGEKIPGTTKDAYRADDGVKTLGYEAELVGAPLDNLELSLSYTDLEIRDADNRLTQTYIPQKMVRAASSWRVSGLEQLKLGASVSWQDDIYREQGVVASGPNSGDTIVTRQDAYTLVNLMASYDITPQLKAALNVKNLTNEKYLNSLSWAQAYYAAPRNYMASLSWQF</sequence>
<evidence type="ECO:0000256" key="13">
    <source>
        <dbReference type="ARBA" id="ARBA00023237"/>
    </source>
</evidence>
<keyword evidence="11 14" id="KW-0472">Membrane</keyword>
<comment type="similarity">
    <text evidence="2 14 16">Belongs to the TonB-dependent receptor family.</text>
</comment>
<dbReference type="InterPro" id="IPR010917">
    <property type="entry name" value="TonB_rcpt_CS"/>
</dbReference>
<keyword evidence="4 14" id="KW-1134">Transmembrane beta strand</keyword>
<evidence type="ECO:0000256" key="8">
    <source>
        <dbReference type="ARBA" id="ARBA00023004"/>
    </source>
</evidence>
<keyword evidence="12 20" id="KW-0675">Receptor</keyword>
<dbReference type="EMBL" id="JBHRYB010000003">
    <property type="protein sequence ID" value="MFC3679160.1"/>
    <property type="molecule type" value="Genomic_DNA"/>
</dbReference>
<keyword evidence="7 17" id="KW-0732">Signal</keyword>
<evidence type="ECO:0000256" key="2">
    <source>
        <dbReference type="ARBA" id="ARBA00009810"/>
    </source>
</evidence>
<dbReference type="CDD" id="cd01347">
    <property type="entry name" value="ligand_gated_channel"/>
    <property type="match status" value="1"/>
</dbReference>
<evidence type="ECO:0000256" key="7">
    <source>
        <dbReference type="ARBA" id="ARBA00022729"/>
    </source>
</evidence>
<evidence type="ECO:0000259" key="18">
    <source>
        <dbReference type="Pfam" id="PF00593"/>
    </source>
</evidence>
<evidence type="ECO:0000256" key="15">
    <source>
        <dbReference type="PROSITE-ProRule" id="PRU10144"/>
    </source>
</evidence>
<dbReference type="InterPro" id="IPR037066">
    <property type="entry name" value="Plug_dom_sf"/>
</dbReference>
<dbReference type="InterPro" id="IPR036942">
    <property type="entry name" value="Beta-barrel_TonB_sf"/>
</dbReference>
<keyword evidence="5" id="KW-0410">Iron transport</keyword>
<accession>A0ABV7VNR5</accession>
<keyword evidence="21" id="KW-1185">Reference proteome</keyword>
<evidence type="ECO:0000256" key="5">
    <source>
        <dbReference type="ARBA" id="ARBA00022496"/>
    </source>
</evidence>
<organism evidence="20 21">
    <name type="scientific">Bacterioplanoides pacificum</name>
    <dbReference type="NCBI Taxonomy" id="1171596"/>
    <lineage>
        <taxon>Bacteria</taxon>
        <taxon>Pseudomonadati</taxon>
        <taxon>Pseudomonadota</taxon>
        <taxon>Gammaproteobacteria</taxon>
        <taxon>Oceanospirillales</taxon>
        <taxon>Oceanospirillaceae</taxon>
        <taxon>Bacterioplanoides</taxon>
    </lineage>
</organism>
<keyword evidence="6 14" id="KW-0812">Transmembrane</keyword>
<dbReference type="InterPro" id="IPR010105">
    <property type="entry name" value="TonB_sidphr_rcpt"/>
</dbReference>
<dbReference type="NCBIfam" id="TIGR01783">
    <property type="entry name" value="TonB-siderophor"/>
    <property type="match status" value="1"/>
</dbReference>
<keyword evidence="9" id="KW-0406">Ion transport</keyword>
<comment type="subcellular location">
    <subcellularLocation>
        <location evidence="1 14">Cell outer membrane</location>
        <topology evidence="1 14">Multi-pass membrane protein</topology>
    </subcellularLocation>
</comment>
<dbReference type="RefSeq" id="WP_376864820.1">
    <property type="nucleotide sequence ID" value="NZ_JBHRYB010000003.1"/>
</dbReference>
<dbReference type="Gene3D" id="2.40.170.20">
    <property type="entry name" value="TonB-dependent receptor, beta-barrel domain"/>
    <property type="match status" value="1"/>
</dbReference>
<evidence type="ECO:0000313" key="20">
    <source>
        <dbReference type="EMBL" id="MFC3679160.1"/>
    </source>
</evidence>
<dbReference type="Proteomes" id="UP001595722">
    <property type="component" value="Unassembled WGS sequence"/>
</dbReference>
<dbReference type="InterPro" id="IPR012910">
    <property type="entry name" value="Plug_dom"/>
</dbReference>
<evidence type="ECO:0000256" key="10">
    <source>
        <dbReference type="ARBA" id="ARBA00023077"/>
    </source>
</evidence>
<dbReference type="PROSITE" id="PS52016">
    <property type="entry name" value="TONB_DEPENDENT_REC_3"/>
    <property type="match status" value="1"/>
</dbReference>
<proteinExistence type="inferred from homology"/>
<evidence type="ECO:0000256" key="3">
    <source>
        <dbReference type="ARBA" id="ARBA00022448"/>
    </source>
</evidence>
<evidence type="ECO:0000256" key="1">
    <source>
        <dbReference type="ARBA" id="ARBA00004571"/>
    </source>
</evidence>
<reference evidence="21" key="1">
    <citation type="journal article" date="2019" name="Int. J. Syst. Evol. Microbiol.">
        <title>The Global Catalogue of Microorganisms (GCM) 10K type strain sequencing project: providing services to taxonomists for standard genome sequencing and annotation.</title>
        <authorList>
            <consortium name="The Broad Institute Genomics Platform"/>
            <consortium name="The Broad Institute Genome Sequencing Center for Infectious Disease"/>
            <person name="Wu L."/>
            <person name="Ma J."/>
        </authorList>
    </citation>
    <scope>NUCLEOTIDE SEQUENCE [LARGE SCALE GENOMIC DNA]</scope>
    <source>
        <strain evidence="21">KCTC 42424</strain>
    </source>
</reference>
<dbReference type="PROSITE" id="PS01156">
    <property type="entry name" value="TONB_DEPENDENT_REC_2"/>
    <property type="match status" value="1"/>
</dbReference>
<evidence type="ECO:0000256" key="12">
    <source>
        <dbReference type="ARBA" id="ARBA00023170"/>
    </source>
</evidence>
<feature type="domain" description="TonB-dependent receptor plug" evidence="19">
    <location>
        <begin position="59"/>
        <end position="157"/>
    </location>
</feature>
<evidence type="ECO:0000256" key="6">
    <source>
        <dbReference type="ARBA" id="ARBA00022692"/>
    </source>
</evidence>
<evidence type="ECO:0000256" key="16">
    <source>
        <dbReference type="RuleBase" id="RU003357"/>
    </source>
</evidence>
<feature type="domain" description="TonB-dependent receptor-like beta-barrel" evidence="18">
    <location>
        <begin position="274"/>
        <end position="682"/>
    </location>
</feature>
<evidence type="ECO:0000259" key="19">
    <source>
        <dbReference type="Pfam" id="PF07715"/>
    </source>
</evidence>
<evidence type="ECO:0000256" key="9">
    <source>
        <dbReference type="ARBA" id="ARBA00023065"/>
    </source>
</evidence>
<protein>
    <submittedName>
        <fullName evidence="20">TonB-dependent siderophore receptor</fullName>
    </submittedName>
</protein>
<feature type="chain" id="PRO_5047067116" evidence="17">
    <location>
        <begin position="25"/>
        <end position="712"/>
    </location>
</feature>
<gene>
    <name evidence="20" type="ORF">ACFOMG_03435</name>
</gene>
<name>A0ABV7VNR5_9GAMM</name>
<dbReference type="InterPro" id="IPR039426">
    <property type="entry name" value="TonB-dep_rcpt-like"/>
</dbReference>
<evidence type="ECO:0000256" key="14">
    <source>
        <dbReference type="PROSITE-ProRule" id="PRU01360"/>
    </source>
</evidence>
<keyword evidence="8" id="KW-0408">Iron</keyword>
<evidence type="ECO:0000256" key="4">
    <source>
        <dbReference type="ARBA" id="ARBA00022452"/>
    </source>
</evidence>
<feature type="short sequence motif" description="TonB C-terminal box" evidence="15">
    <location>
        <begin position="695"/>
        <end position="712"/>
    </location>
</feature>
<keyword evidence="10 16" id="KW-0798">TonB box</keyword>
<keyword evidence="3 14" id="KW-0813">Transport</keyword>
<feature type="signal peptide" evidence="17">
    <location>
        <begin position="1"/>
        <end position="24"/>
    </location>
</feature>
<keyword evidence="13 14" id="KW-0998">Cell outer membrane</keyword>
<dbReference type="InterPro" id="IPR000531">
    <property type="entry name" value="Beta-barrel_TonB"/>
</dbReference>
<dbReference type="SUPFAM" id="SSF56935">
    <property type="entry name" value="Porins"/>
    <property type="match status" value="1"/>
</dbReference>